<evidence type="ECO:0000313" key="3">
    <source>
        <dbReference type="Proteomes" id="UP000566819"/>
    </source>
</evidence>
<dbReference type="AlphaFoldDB" id="A0A8H4R7M0"/>
<dbReference type="Proteomes" id="UP000566819">
    <property type="component" value="Unassembled WGS sequence"/>
</dbReference>
<dbReference type="OrthoDB" id="3535214at2759"/>
<feature type="region of interest" description="Disordered" evidence="1">
    <location>
        <begin position="1"/>
        <end position="45"/>
    </location>
</feature>
<proteinExistence type="predicted"/>
<comment type="caution">
    <text evidence="2">The sequence shown here is derived from an EMBL/GenBank/DDBJ whole genome shotgun (WGS) entry which is preliminary data.</text>
</comment>
<evidence type="ECO:0000256" key="1">
    <source>
        <dbReference type="SAM" id="MobiDB-lite"/>
    </source>
</evidence>
<feature type="compositionally biased region" description="Polar residues" evidence="1">
    <location>
        <begin position="1"/>
        <end position="10"/>
    </location>
</feature>
<feature type="compositionally biased region" description="Basic and acidic residues" evidence="1">
    <location>
        <begin position="158"/>
        <end position="167"/>
    </location>
</feature>
<name>A0A8H4R7M0_9HELO</name>
<reference evidence="2 3" key="1">
    <citation type="submission" date="2020-03" db="EMBL/GenBank/DDBJ databases">
        <title>Draft Genome Sequence of Cudoniella acicularis.</title>
        <authorList>
            <person name="Buettner E."/>
            <person name="Kellner H."/>
        </authorList>
    </citation>
    <scope>NUCLEOTIDE SEQUENCE [LARGE SCALE GENOMIC DNA]</scope>
    <source>
        <strain evidence="2 3">DSM 108380</strain>
    </source>
</reference>
<keyword evidence="3" id="KW-1185">Reference proteome</keyword>
<dbReference type="EMBL" id="JAAMPI010001461">
    <property type="protein sequence ID" value="KAF4625114.1"/>
    <property type="molecule type" value="Genomic_DNA"/>
</dbReference>
<evidence type="ECO:0000313" key="2">
    <source>
        <dbReference type="EMBL" id="KAF4625114.1"/>
    </source>
</evidence>
<feature type="compositionally biased region" description="Basic and acidic residues" evidence="1">
    <location>
        <begin position="22"/>
        <end position="31"/>
    </location>
</feature>
<protein>
    <submittedName>
        <fullName evidence="2">Uncharacterized protein</fullName>
    </submittedName>
</protein>
<feature type="compositionally biased region" description="Acidic residues" evidence="1">
    <location>
        <begin position="145"/>
        <end position="157"/>
    </location>
</feature>
<feature type="region of interest" description="Disordered" evidence="1">
    <location>
        <begin position="137"/>
        <end position="167"/>
    </location>
</feature>
<gene>
    <name evidence="2" type="ORF">G7Y89_g13058</name>
</gene>
<accession>A0A8H4R7M0</accession>
<organism evidence="2 3">
    <name type="scientific">Cudoniella acicularis</name>
    <dbReference type="NCBI Taxonomy" id="354080"/>
    <lineage>
        <taxon>Eukaryota</taxon>
        <taxon>Fungi</taxon>
        <taxon>Dikarya</taxon>
        <taxon>Ascomycota</taxon>
        <taxon>Pezizomycotina</taxon>
        <taxon>Leotiomycetes</taxon>
        <taxon>Helotiales</taxon>
        <taxon>Tricladiaceae</taxon>
        <taxon>Cudoniella</taxon>
    </lineage>
</organism>
<sequence length="167" mass="18393">MASTPPAESSPSHKRTSSALELKIEAPEPKRQNLAPAWSSPPPSRSSFQYQHIYIVMVESEPPYSPPSTDIEGVYSSLEDANNAVRRLANDFADPEGCENGTKCDGTIYWAAEDVGNGESVRVFVKLWEVRGPGSEKPCDWENAGGEDDEFAIDEVPFEERESKEGK</sequence>